<evidence type="ECO:0000256" key="9">
    <source>
        <dbReference type="PROSITE-ProRule" id="PRU00042"/>
    </source>
</evidence>
<evidence type="ECO:0000256" key="8">
    <source>
        <dbReference type="ARBA" id="ARBA00037382"/>
    </source>
</evidence>
<dbReference type="InterPro" id="IPR000210">
    <property type="entry name" value="BTB/POZ_dom"/>
</dbReference>
<protein>
    <submittedName>
        <fullName evidence="13">Uncharacterized protein</fullName>
    </submittedName>
</protein>
<evidence type="ECO:0000313" key="14">
    <source>
        <dbReference type="Proteomes" id="UP001152759"/>
    </source>
</evidence>
<dbReference type="EMBL" id="OU963869">
    <property type="protein sequence ID" value="CAH0395024.1"/>
    <property type="molecule type" value="Genomic_DNA"/>
</dbReference>
<feature type="domain" description="C2H2-type" evidence="12">
    <location>
        <begin position="247"/>
        <end position="273"/>
    </location>
</feature>
<dbReference type="GO" id="GO:0005634">
    <property type="term" value="C:nucleus"/>
    <property type="evidence" value="ECO:0007669"/>
    <property type="project" value="UniProtKB-SubCell"/>
</dbReference>
<dbReference type="SUPFAM" id="SSF54695">
    <property type="entry name" value="POZ domain"/>
    <property type="match status" value="1"/>
</dbReference>
<dbReference type="InterPro" id="IPR011333">
    <property type="entry name" value="SKP1/BTB/POZ_sf"/>
</dbReference>
<gene>
    <name evidence="13" type="ORF">BEMITA_LOCUS13260</name>
</gene>
<keyword evidence="2" id="KW-0217">Developmental protein</keyword>
<evidence type="ECO:0000259" key="11">
    <source>
        <dbReference type="PROSITE" id="PS50097"/>
    </source>
</evidence>
<keyword evidence="5" id="KW-0805">Transcription regulation</keyword>
<dbReference type="KEGG" id="btab:109034643"/>
<feature type="compositionally biased region" description="Low complexity" evidence="10">
    <location>
        <begin position="435"/>
        <end position="450"/>
    </location>
</feature>
<evidence type="ECO:0000256" key="5">
    <source>
        <dbReference type="ARBA" id="ARBA00023015"/>
    </source>
</evidence>
<dbReference type="Pfam" id="PF00651">
    <property type="entry name" value="BTB"/>
    <property type="match status" value="1"/>
</dbReference>
<dbReference type="GO" id="GO:0007464">
    <property type="term" value="P:R3/R4 cell fate commitment"/>
    <property type="evidence" value="ECO:0007669"/>
    <property type="project" value="UniProtKB-ARBA"/>
</dbReference>
<dbReference type="PROSITE" id="PS00028">
    <property type="entry name" value="ZINC_FINGER_C2H2_1"/>
    <property type="match status" value="2"/>
</dbReference>
<dbReference type="Gene3D" id="3.30.710.10">
    <property type="entry name" value="Potassium Channel Kv1.1, Chain A"/>
    <property type="match status" value="1"/>
</dbReference>
<keyword evidence="4" id="KW-0524">Neurogenesis</keyword>
<keyword evidence="6" id="KW-0804">Transcription</keyword>
<dbReference type="InterPro" id="IPR051095">
    <property type="entry name" value="Dros_DevTransReg"/>
</dbReference>
<dbReference type="InterPro" id="IPR036236">
    <property type="entry name" value="Znf_C2H2_sf"/>
</dbReference>
<dbReference type="PANTHER" id="PTHR23110">
    <property type="entry name" value="BTB DOMAIN TRANSCRIPTION FACTOR"/>
    <property type="match status" value="1"/>
</dbReference>
<comment type="subcellular location">
    <subcellularLocation>
        <location evidence="1">Nucleus</location>
    </subcellularLocation>
</comment>
<keyword evidence="3" id="KW-0221">Differentiation</keyword>
<evidence type="ECO:0000313" key="13">
    <source>
        <dbReference type="EMBL" id="CAH0395024.1"/>
    </source>
</evidence>
<evidence type="ECO:0000259" key="12">
    <source>
        <dbReference type="PROSITE" id="PS50157"/>
    </source>
</evidence>
<keyword evidence="9" id="KW-0863">Zinc-finger</keyword>
<evidence type="ECO:0000256" key="1">
    <source>
        <dbReference type="ARBA" id="ARBA00004123"/>
    </source>
</evidence>
<dbReference type="GO" id="GO:0016199">
    <property type="term" value="P:axon midline choice point recognition"/>
    <property type="evidence" value="ECO:0007669"/>
    <property type="project" value="UniProtKB-ARBA"/>
</dbReference>
<accession>A0A9P0AMJ8</accession>
<dbReference type="SMART" id="SM00225">
    <property type="entry name" value="BTB"/>
    <property type="match status" value="1"/>
</dbReference>
<dbReference type="Pfam" id="PF00096">
    <property type="entry name" value="zf-C2H2"/>
    <property type="match status" value="2"/>
</dbReference>
<evidence type="ECO:0000256" key="4">
    <source>
        <dbReference type="ARBA" id="ARBA00022902"/>
    </source>
</evidence>
<evidence type="ECO:0000256" key="7">
    <source>
        <dbReference type="ARBA" id="ARBA00023242"/>
    </source>
</evidence>
<dbReference type="GO" id="GO:0048813">
    <property type="term" value="P:dendrite morphogenesis"/>
    <property type="evidence" value="ECO:0007669"/>
    <property type="project" value="UniProtKB-ARBA"/>
</dbReference>
<dbReference type="SMART" id="SM00355">
    <property type="entry name" value="ZnF_C2H2"/>
    <property type="match status" value="2"/>
</dbReference>
<dbReference type="SUPFAM" id="SSF57667">
    <property type="entry name" value="beta-beta-alpha zinc fingers"/>
    <property type="match status" value="1"/>
</dbReference>
<proteinExistence type="predicted"/>
<keyword evidence="14" id="KW-1185">Reference proteome</keyword>
<dbReference type="Proteomes" id="UP001152759">
    <property type="component" value="Chromosome 8"/>
</dbReference>
<dbReference type="Gene3D" id="3.30.160.60">
    <property type="entry name" value="Classic Zinc Finger"/>
    <property type="match status" value="1"/>
</dbReference>
<dbReference type="GO" id="GO:0008270">
    <property type="term" value="F:zinc ion binding"/>
    <property type="evidence" value="ECO:0007669"/>
    <property type="project" value="UniProtKB-KW"/>
</dbReference>
<dbReference type="GO" id="GO:0007526">
    <property type="term" value="P:larval somatic muscle development"/>
    <property type="evidence" value="ECO:0007669"/>
    <property type="project" value="UniProtKB-ARBA"/>
</dbReference>
<dbReference type="GO" id="GO:0035167">
    <property type="term" value="P:larval lymph gland hemopoiesis"/>
    <property type="evidence" value="ECO:0007669"/>
    <property type="project" value="UniProtKB-ARBA"/>
</dbReference>
<keyword evidence="9" id="KW-0479">Metal-binding</keyword>
<dbReference type="PROSITE" id="PS50157">
    <property type="entry name" value="ZINC_FINGER_C2H2_2"/>
    <property type="match status" value="2"/>
</dbReference>
<name>A0A9P0AMJ8_BEMTA</name>
<reference evidence="13" key="1">
    <citation type="submission" date="2021-12" db="EMBL/GenBank/DDBJ databases">
        <authorList>
            <person name="King R."/>
        </authorList>
    </citation>
    <scope>NUCLEOTIDE SEQUENCE</scope>
</reference>
<dbReference type="PROSITE" id="PS50097">
    <property type="entry name" value="BTB"/>
    <property type="match status" value="1"/>
</dbReference>
<dbReference type="PANTHER" id="PTHR23110:SF111">
    <property type="entry name" value="LONGITUDINALS LACKING PROTEIN, ISOFORMS F_I_K_T"/>
    <property type="match status" value="1"/>
</dbReference>
<evidence type="ECO:0000256" key="2">
    <source>
        <dbReference type="ARBA" id="ARBA00022473"/>
    </source>
</evidence>
<feature type="region of interest" description="Disordered" evidence="10">
    <location>
        <begin position="325"/>
        <end position="348"/>
    </location>
</feature>
<feature type="domain" description="BTB" evidence="11">
    <location>
        <begin position="32"/>
        <end position="97"/>
    </location>
</feature>
<organism evidence="13 14">
    <name type="scientific">Bemisia tabaci</name>
    <name type="common">Sweetpotato whitefly</name>
    <name type="synonym">Aleurodes tabaci</name>
    <dbReference type="NCBI Taxonomy" id="7038"/>
    <lineage>
        <taxon>Eukaryota</taxon>
        <taxon>Metazoa</taxon>
        <taxon>Ecdysozoa</taxon>
        <taxon>Arthropoda</taxon>
        <taxon>Hexapoda</taxon>
        <taxon>Insecta</taxon>
        <taxon>Pterygota</taxon>
        <taxon>Neoptera</taxon>
        <taxon>Paraneoptera</taxon>
        <taxon>Hemiptera</taxon>
        <taxon>Sternorrhyncha</taxon>
        <taxon>Aleyrodoidea</taxon>
        <taxon>Aleyrodidae</taxon>
        <taxon>Aleyrodinae</taxon>
        <taxon>Bemisia</taxon>
    </lineage>
</organism>
<keyword evidence="9" id="KW-0862">Zinc</keyword>
<evidence type="ECO:0000256" key="3">
    <source>
        <dbReference type="ARBA" id="ARBA00022782"/>
    </source>
</evidence>
<sequence>MNNDQHYCLRWNNFQTNVVSELESFWNDENFVDVTLSCGAKQIKAHKLILSASSPYFKQIFQDNPCKHPIVMLQDVDPNILKLILEYVYTGAVNVSEKLMPSLLRTADMLHIRGLTETSSTSVPMSTSSVENIKREVPDCEQEVMPPVKKMSRKSTLLDEPRINHFEELKNVVEGTSETCSRKSQLFNPEILSNNHVESQSSSMEFQGNTDSLEGAANIFNFPGEVIADVTIKSGPEGSRSHSLDPRPCPVCGHVYSNLSNLRQHIRLIHNPECVTCPLCSKTFKNKLYLKRHLISFHELAPPSQDQDRAKAAMYSNLLNNAALSSDQNSNPVDPRSYSHVMSTQGISPRRRHDEINSMLFGHQKNLINPQKSTFFDQSLDDKLETPMDTNSNCYNEFHPYGAVLDKSIMNNNHDTLSSHNKQSVLAQGKHQYLQSPVTSSNSPSNPVQN</sequence>
<dbReference type="GO" id="GO:0008406">
    <property type="term" value="P:gonad development"/>
    <property type="evidence" value="ECO:0007669"/>
    <property type="project" value="UniProtKB-ARBA"/>
</dbReference>
<dbReference type="GO" id="GO:0045476">
    <property type="term" value="P:nurse cell apoptotic process"/>
    <property type="evidence" value="ECO:0007669"/>
    <property type="project" value="UniProtKB-ARBA"/>
</dbReference>
<dbReference type="InterPro" id="IPR013087">
    <property type="entry name" value="Znf_C2H2_type"/>
</dbReference>
<feature type="domain" description="C2H2-type" evidence="12">
    <location>
        <begin position="275"/>
        <end position="303"/>
    </location>
</feature>
<dbReference type="GO" id="GO:0045467">
    <property type="term" value="P:R7 cell development"/>
    <property type="evidence" value="ECO:0007669"/>
    <property type="project" value="UniProtKB-ARBA"/>
</dbReference>
<dbReference type="AlphaFoldDB" id="A0A9P0AMJ8"/>
<keyword evidence="7" id="KW-0539">Nucleus</keyword>
<dbReference type="GO" id="GO:0006357">
    <property type="term" value="P:regulation of transcription by RNA polymerase II"/>
    <property type="evidence" value="ECO:0007669"/>
    <property type="project" value="TreeGrafter"/>
</dbReference>
<feature type="region of interest" description="Disordered" evidence="10">
    <location>
        <begin position="422"/>
        <end position="450"/>
    </location>
</feature>
<evidence type="ECO:0000256" key="6">
    <source>
        <dbReference type="ARBA" id="ARBA00023163"/>
    </source>
</evidence>
<comment type="function">
    <text evidence="8">Putative transcription factor required for axon growth and guidance in the central and peripheral nervous systems. Repels CNS axons away from the midline by promoting the expression of the midline repellent sli and its receptor robo.</text>
</comment>
<evidence type="ECO:0000256" key="10">
    <source>
        <dbReference type="SAM" id="MobiDB-lite"/>
    </source>
</evidence>
<dbReference type="CDD" id="cd18315">
    <property type="entry name" value="BTB_POZ_BAB-like"/>
    <property type="match status" value="1"/>
</dbReference>